<accession>A0A0G0PVD2</accession>
<dbReference type="Proteomes" id="UP000034137">
    <property type="component" value="Unassembled WGS sequence"/>
</dbReference>
<proteinExistence type="predicted"/>
<dbReference type="AlphaFoldDB" id="A0A0G0PVD2"/>
<evidence type="ECO:0000313" key="4">
    <source>
        <dbReference type="Proteomes" id="UP000034137"/>
    </source>
</evidence>
<reference evidence="3 4" key="1">
    <citation type="journal article" date="2015" name="Nature">
        <title>rRNA introns, odd ribosomes, and small enigmatic genomes across a large radiation of phyla.</title>
        <authorList>
            <person name="Brown C.T."/>
            <person name="Hug L.A."/>
            <person name="Thomas B.C."/>
            <person name="Sharon I."/>
            <person name="Castelle C.J."/>
            <person name="Singh A."/>
            <person name="Wilkins M.J."/>
            <person name="Williams K.H."/>
            <person name="Banfield J.F."/>
        </authorList>
    </citation>
    <scope>NUCLEOTIDE SEQUENCE [LARGE SCALE GENOMIC DNA]</scope>
</reference>
<feature type="signal peptide" evidence="2">
    <location>
        <begin position="1"/>
        <end position="23"/>
    </location>
</feature>
<protein>
    <submittedName>
        <fullName evidence="3">Uncharacterized protein</fullName>
    </submittedName>
</protein>
<dbReference type="EMBL" id="LBXO01000042">
    <property type="protein sequence ID" value="KKR32099.1"/>
    <property type="molecule type" value="Genomic_DNA"/>
</dbReference>
<evidence type="ECO:0000313" key="3">
    <source>
        <dbReference type="EMBL" id="KKR32099.1"/>
    </source>
</evidence>
<feature type="transmembrane region" description="Helical" evidence="1">
    <location>
        <begin position="67"/>
        <end position="85"/>
    </location>
</feature>
<evidence type="ECO:0000256" key="1">
    <source>
        <dbReference type="SAM" id="Phobius"/>
    </source>
</evidence>
<name>A0A0G0PVD2_9BACT</name>
<feature type="chain" id="PRO_5002533955" evidence="2">
    <location>
        <begin position="24"/>
        <end position="101"/>
    </location>
</feature>
<organism evidence="3 4">
    <name type="scientific">Candidatus Falkowbacteria bacterium GW2011_GWF2_39_8</name>
    <dbReference type="NCBI Taxonomy" id="1618642"/>
    <lineage>
        <taxon>Bacteria</taxon>
        <taxon>Candidatus Falkowiibacteriota</taxon>
    </lineage>
</organism>
<gene>
    <name evidence="3" type="ORF">UT64_C0042G0006</name>
</gene>
<feature type="transmembrane region" description="Helical" evidence="1">
    <location>
        <begin position="39"/>
        <end position="60"/>
    </location>
</feature>
<keyword evidence="1" id="KW-0812">Transmembrane</keyword>
<keyword evidence="1" id="KW-1133">Transmembrane helix</keyword>
<keyword evidence="2" id="KW-0732">Signal</keyword>
<sequence length="101" mass="11577">MTYYLLTILFLLFLGAASSATSAERSAKSDRLKIYWNETFVRLINFLIWPALILALVILYMNWKLSLVIIFLALFLQGIILKPIAEKIIVLPLHLLLKNKG</sequence>
<keyword evidence="1" id="KW-0472">Membrane</keyword>
<comment type="caution">
    <text evidence="3">The sequence shown here is derived from an EMBL/GenBank/DDBJ whole genome shotgun (WGS) entry which is preliminary data.</text>
</comment>
<dbReference type="PATRIC" id="fig|1618642.3.peg.767"/>
<evidence type="ECO:0000256" key="2">
    <source>
        <dbReference type="SAM" id="SignalP"/>
    </source>
</evidence>